<dbReference type="Proteomes" id="UP001500547">
    <property type="component" value="Unassembled WGS sequence"/>
</dbReference>
<dbReference type="SMART" id="SM00382">
    <property type="entry name" value="AAA"/>
    <property type="match status" value="1"/>
</dbReference>
<dbReference type="InterPro" id="IPR017750">
    <property type="entry name" value="ATPase_T1SS"/>
</dbReference>
<dbReference type="NCBIfam" id="TIGR03375">
    <property type="entry name" value="type_I_sec_LssB"/>
    <property type="match status" value="1"/>
</dbReference>
<dbReference type="InterPro" id="IPR039421">
    <property type="entry name" value="Type_1_exporter"/>
</dbReference>
<evidence type="ECO:0000256" key="8">
    <source>
        <dbReference type="SAM" id="Phobius"/>
    </source>
</evidence>
<evidence type="ECO:0000256" key="3">
    <source>
        <dbReference type="ARBA" id="ARBA00022692"/>
    </source>
</evidence>
<dbReference type="EMBL" id="BAABLD010000001">
    <property type="protein sequence ID" value="GAA5157179.1"/>
    <property type="molecule type" value="Genomic_DNA"/>
</dbReference>
<keyword evidence="2" id="KW-1003">Cell membrane</keyword>
<evidence type="ECO:0000256" key="6">
    <source>
        <dbReference type="ARBA" id="ARBA00022989"/>
    </source>
</evidence>
<keyword evidence="7 8" id="KW-0472">Membrane</keyword>
<dbReference type="InterPro" id="IPR003593">
    <property type="entry name" value="AAA+_ATPase"/>
</dbReference>
<evidence type="ECO:0000256" key="2">
    <source>
        <dbReference type="ARBA" id="ARBA00022475"/>
    </source>
</evidence>
<evidence type="ECO:0000259" key="9">
    <source>
        <dbReference type="PROSITE" id="PS50893"/>
    </source>
</evidence>
<dbReference type="CDD" id="cd03245">
    <property type="entry name" value="ABCC_bacteriocin_exporters"/>
    <property type="match status" value="1"/>
</dbReference>
<dbReference type="Gene3D" id="3.90.70.10">
    <property type="entry name" value="Cysteine proteinases"/>
    <property type="match status" value="1"/>
</dbReference>
<feature type="transmembrane region" description="Helical" evidence="8">
    <location>
        <begin position="181"/>
        <end position="203"/>
    </location>
</feature>
<dbReference type="PANTHER" id="PTHR24221:SF248">
    <property type="entry name" value="ABC TRANSPORTER TRANSMEMBRANE REGION"/>
    <property type="match status" value="1"/>
</dbReference>
<dbReference type="InterPro" id="IPR027417">
    <property type="entry name" value="P-loop_NTPase"/>
</dbReference>
<keyword evidence="4" id="KW-0547">Nucleotide-binding</keyword>
<evidence type="ECO:0000259" key="11">
    <source>
        <dbReference type="PROSITE" id="PS50990"/>
    </source>
</evidence>
<dbReference type="PROSITE" id="PS50929">
    <property type="entry name" value="ABC_TM1F"/>
    <property type="match status" value="1"/>
</dbReference>
<dbReference type="RefSeq" id="WP_345530763.1">
    <property type="nucleotide sequence ID" value="NZ_BAABLD010000001.1"/>
</dbReference>
<feature type="transmembrane region" description="Helical" evidence="8">
    <location>
        <begin position="215"/>
        <end position="232"/>
    </location>
</feature>
<gene>
    <name evidence="12" type="ORF">GCM10025770_00030</name>
</gene>
<keyword evidence="6 8" id="KW-1133">Transmembrane helix</keyword>
<feature type="domain" description="ABC transmembrane type-1" evidence="10">
    <location>
        <begin position="181"/>
        <end position="459"/>
    </location>
</feature>
<evidence type="ECO:0000256" key="1">
    <source>
        <dbReference type="ARBA" id="ARBA00004651"/>
    </source>
</evidence>
<sequence>MTETARTFDPTRSRAPGWQVNPHATHVDPLIECLVMLTRDFGQPWTAEALAAGLPRVDHLLPPSQFARAANRAGLNSRMVRRELLRIEPRQLPVVLLLKDRGACLLVERRGNGLCVIREPENPDELVEMPISELLPRYNGTMAIVRPRFRFDSRTPEVRPSAGKHWFWSAIFANWRLYRDALLAALLVNIFATIIPLYSMNVYDRVVPNHAFDTLWVLSIGALIMLGFDLVLRTVRAWIIDTASKRVDVSLSALIMERVLGMRMSSRPASVGSFSANLKSFEGVRDFVASATVTALIDLPFVLVFLLVLLWLSPWMLIPTVIGMILIIGTAWITQARMHALTETTYRASAQRNATLIESLVGLETIKTLGAEGEFQRRWERATQFIAQVSTQTRLLSSGTVNFSSTVQQLVNITTIMLGVYLLSEGQISMGAIIAASMLSGRAISPFGQVAGLMMQFQGARTGLTSLENQMQLPVERPEGAPFVHRAHFNGDIEFKDVGFAYPGREQKALRKISFKIKAGEKVGVIGRVGSGKTTLEKLILGLYPPTDGSVLIDGIDTRQIDPAELRRAIGFVAQDSTLFYGTLRENIAMGAPFADDNAIITAAELAGLSEFVNAHPQGFDMLIGERGESLSGGQKQAVAIARALLSDPSILLLDEPSASMDHQSEEQLKQRLRAYATRKTVLLITHRTSLLDLVDRIIVIDNGAIVADGPKAQVVEALQHGRIGRAA</sequence>
<name>A0ABP9Q8D3_9RHOO</name>
<dbReference type="PROSITE" id="PS50893">
    <property type="entry name" value="ABC_TRANSPORTER_2"/>
    <property type="match status" value="1"/>
</dbReference>
<comment type="caution">
    <text evidence="12">The sequence shown here is derived from an EMBL/GenBank/DDBJ whole genome shotgun (WGS) entry which is preliminary data.</text>
</comment>
<evidence type="ECO:0000256" key="7">
    <source>
        <dbReference type="ARBA" id="ARBA00023136"/>
    </source>
</evidence>
<protein>
    <submittedName>
        <fullName evidence="12">Type I secretion system permease/ATPase</fullName>
    </submittedName>
</protein>
<dbReference type="InterPro" id="IPR005074">
    <property type="entry name" value="Peptidase_C39"/>
</dbReference>
<dbReference type="PROSITE" id="PS00211">
    <property type="entry name" value="ABC_TRANSPORTER_1"/>
    <property type="match status" value="1"/>
</dbReference>
<dbReference type="InterPro" id="IPR003439">
    <property type="entry name" value="ABC_transporter-like_ATP-bd"/>
</dbReference>
<dbReference type="PROSITE" id="PS50990">
    <property type="entry name" value="PEPTIDASE_C39"/>
    <property type="match status" value="1"/>
</dbReference>
<comment type="subcellular location">
    <subcellularLocation>
        <location evidence="1">Cell membrane</location>
        <topology evidence="1">Multi-pass membrane protein</topology>
    </subcellularLocation>
</comment>
<evidence type="ECO:0000313" key="12">
    <source>
        <dbReference type="EMBL" id="GAA5157179.1"/>
    </source>
</evidence>
<feature type="transmembrane region" description="Helical" evidence="8">
    <location>
        <begin position="315"/>
        <end position="333"/>
    </location>
</feature>
<dbReference type="Pfam" id="PF00664">
    <property type="entry name" value="ABC_membrane"/>
    <property type="match status" value="1"/>
</dbReference>
<accession>A0ABP9Q8D3</accession>
<feature type="domain" description="Peptidase C39" evidence="11">
    <location>
        <begin position="23"/>
        <end position="145"/>
    </location>
</feature>
<dbReference type="SUPFAM" id="SSF90123">
    <property type="entry name" value="ABC transporter transmembrane region"/>
    <property type="match status" value="1"/>
</dbReference>
<keyword evidence="13" id="KW-1185">Reference proteome</keyword>
<organism evidence="12 13">
    <name type="scientific">Viridibacterium curvum</name>
    <dbReference type="NCBI Taxonomy" id="1101404"/>
    <lineage>
        <taxon>Bacteria</taxon>
        <taxon>Pseudomonadati</taxon>
        <taxon>Pseudomonadota</taxon>
        <taxon>Betaproteobacteria</taxon>
        <taxon>Rhodocyclales</taxon>
        <taxon>Rhodocyclaceae</taxon>
        <taxon>Viridibacterium</taxon>
    </lineage>
</organism>
<feature type="transmembrane region" description="Helical" evidence="8">
    <location>
        <begin position="287"/>
        <end position="309"/>
    </location>
</feature>
<dbReference type="CDD" id="cd18587">
    <property type="entry name" value="ABC_6TM_LapB_like"/>
    <property type="match status" value="1"/>
</dbReference>
<evidence type="ECO:0000313" key="13">
    <source>
        <dbReference type="Proteomes" id="UP001500547"/>
    </source>
</evidence>
<proteinExistence type="predicted"/>
<dbReference type="PANTHER" id="PTHR24221">
    <property type="entry name" value="ATP-BINDING CASSETTE SUB-FAMILY B"/>
    <property type="match status" value="1"/>
</dbReference>
<dbReference type="SUPFAM" id="SSF52540">
    <property type="entry name" value="P-loop containing nucleoside triphosphate hydrolases"/>
    <property type="match status" value="1"/>
</dbReference>
<reference evidence="13" key="1">
    <citation type="journal article" date="2019" name="Int. J. Syst. Evol. Microbiol.">
        <title>The Global Catalogue of Microorganisms (GCM) 10K type strain sequencing project: providing services to taxonomists for standard genome sequencing and annotation.</title>
        <authorList>
            <consortium name="The Broad Institute Genomics Platform"/>
            <consortium name="The Broad Institute Genome Sequencing Center for Infectious Disease"/>
            <person name="Wu L."/>
            <person name="Ma J."/>
        </authorList>
    </citation>
    <scope>NUCLEOTIDE SEQUENCE [LARGE SCALE GENOMIC DNA]</scope>
    <source>
        <strain evidence="13">JCM 18715</strain>
    </source>
</reference>
<evidence type="ECO:0000256" key="5">
    <source>
        <dbReference type="ARBA" id="ARBA00022840"/>
    </source>
</evidence>
<dbReference type="InterPro" id="IPR017871">
    <property type="entry name" value="ABC_transporter-like_CS"/>
</dbReference>
<dbReference type="InterPro" id="IPR011527">
    <property type="entry name" value="ABC1_TM_dom"/>
</dbReference>
<evidence type="ECO:0000259" key="10">
    <source>
        <dbReference type="PROSITE" id="PS50929"/>
    </source>
</evidence>
<dbReference type="Gene3D" id="3.40.50.300">
    <property type="entry name" value="P-loop containing nucleotide triphosphate hydrolases"/>
    <property type="match status" value="1"/>
</dbReference>
<feature type="domain" description="ABC transporter" evidence="9">
    <location>
        <begin position="493"/>
        <end position="728"/>
    </location>
</feature>
<keyword evidence="5" id="KW-0067">ATP-binding</keyword>
<dbReference type="Pfam" id="PF00005">
    <property type="entry name" value="ABC_tran"/>
    <property type="match status" value="1"/>
</dbReference>
<dbReference type="Gene3D" id="1.20.1560.10">
    <property type="entry name" value="ABC transporter type 1, transmembrane domain"/>
    <property type="match status" value="1"/>
</dbReference>
<evidence type="ECO:0000256" key="4">
    <source>
        <dbReference type="ARBA" id="ARBA00022741"/>
    </source>
</evidence>
<dbReference type="InterPro" id="IPR036640">
    <property type="entry name" value="ABC1_TM_sf"/>
</dbReference>
<keyword evidence="3 8" id="KW-0812">Transmembrane</keyword>
<dbReference type="CDD" id="cd02421">
    <property type="entry name" value="Peptidase_C39_likeD"/>
    <property type="match status" value="1"/>
</dbReference>